<sequence>MSFAESSQNFRLVDTTLHAQCRDEHGNFHNSTLDLNHILGNNEGQFDRSGSHFHETSSICGLNHTLLVARLRCSDGSYRDAIINLDEVVMNNNGRLQKAW</sequence>
<proteinExistence type="predicted"/>
<dbReference type="Gene3D" id="2.30.60.10">
    <property type="entry name" value="Cyanovirin-N"/>
    <property type="match status" value="1"/>
</dbReference>
<evidence type="ECO:0000313" key="2">
    <source>
        <dbReference type="EMBL" id="KAJ7776980.1"/>
    </source>
</evidence>
<dbReference type="EMBL" id="JARJLG010000011">
    <property type="protein sequence ID" value="KAJ7776980.1"/>
    <property type="molecule type" value="Genomic_DNA"/>
</dbReference>
<organism evidence="2 3">
    <name type="scientific">Mycena maculata</name>
    <dbReference type="NCBI Taxonomy" id="230809"/>
    <lineage>
        <taxon>Eukaryota</taxon>
        <taxon>Fungi</taxon>
        <taxon>Dikarya</taxon>
        <taxon>Basidiomycota</taxon>
        <taxon>Agaricomycotina</taxon>
        <taxon>Agaricomycetes</taxon>
        <taxon>Agaricomycetidae</taxon>
        <taxon>Agaricales</taxon>
        <taxon>Marasmiineae</taxon>
        <taxon>Mycenaceae</taxon>
        <taxon>Mycena</taxon>
    </lineage>
</organism>
<evidence type="ECO:0000259" key="1">
    <source>
        <dbReference type="SMART" id="SM01111"/>
    </source>
</evidence>
<accession>A0AAD7K4H9</accession>
<dbReference type="AlphaFoldDB" id="A0AAD7K4H9"/>
<dbReference type="Pfam" id="PF08881">
    <property type="entry name" value="CVNH"/>
    <property type="match status" value="1"/>
</dbReference>
<keyword evidence="3" id="KW-1185">Reference proteome</keyword>
<dbReference type="PANTHER" id="PTHR42076">
    <property type="entry name" value="CYANOVIRIN-N HOMOLOG"/>
    <property type="match status" value="1"/>
</dbReference>
<gene>
    <name evidence="2" type="ORF">DFH07DRAFT_731554</name>
</gene>
<dbReference type="InterPro" id="IPR011058">
    <property type="entry name" value="Cyanovirin-N"/>
</dbReference>
<dbReference type="InterPro" id="IPR036673">
    <property type="entry name" value="Cyanovirin-N_sf"/>
</dbReference>
<dbReference type="SMART" id="SM01111">
    <property type="entry name" value="CVNH"/>
    <property type="match status" value="1"/>
</dbReference>
<evidence type="ECO:0000313" key="3">
    <source>
        <dbReference type="Proteomes" id="UP001215280"/>
    </source>
</evidence>
<feature type="domain" description="Cyanovirin-N" evidence="1">
    <location>
        <begin position="2"/>
        <end position="98"/>
    </location>
</feature>
<dbReference type="SUPFAM" id="SSF51322">
    <property type="entry name" value="Cyanovirin-N"/>
    <property type="match status" value="1"/>
</dbReference>
<reference evidence="2" key="1">
    <citation type="submission" date="2023-03" db="EMBL/GenBank/DDBJ databases">
        <title>Massive genome expansion in bonnet fungi (Mycena s.s.) driven by repeated elements and novel gene families across ecological guilds.</title>
        <authorList>
            <consortium name="Lawrence Berkeley National Laboratory"/>
            <person name="Harder C.B."/>
            <person name="Miyauchi S."/>
            <person name="Viragh M."/>
            <person name="Kuo A."/>
            <person name="Thoen E."/>
            <person name="Andreopoulos B."/>
            <person name="Lu D."/>
            <person name="Skrede I."/>
            <person name="Drula E."/>
            <person name="Henrissat B."/>
            <person name="Morin E."/>
            <person name="Kohler A."/>
            <person name="Barry K."/>
            <person name="LaButti K."/>
            <person name="Morin E."/>
            <person name="Salamov A."/>
            <person name="Lipzen A."/>
            <person name="Mereny Z."/>
            <person name="Hegedus B."/>
            <person name="Baldrian P."/>
            <person name="Stursova M."/>
            <person name="Weitz H."/>
            <person name="Taylor A."/>
            <person name="Grigoriev I.V."/>
            <person name="Nagy L.G."/>
            <person name="Martin F."/>
            <person name="Kauserud H."/>
        </authorList>
    </citation>
    <scope>NUCLEOTIDE SEQUENCE</scope>
    <source>
        <strain evidence="2">CBHHK188m</strain>
    </source>
</reference>
<protein>
    <submittedName>
        <fullName evidence="2">Cyanovirin-N</fullName>
    </submittedName>
</protein>
<name>A0AAD7K4H9_9AGAR</name>
<dbReference type="Proteomes" id="UP001215280">
    <property type="component" value="Unassembled WGS sequence"/>
</dbReference>
<dbReference type="PANTHER" id="PTHR42076:SF1">
    <property type="entry name" value="CYANOVIRIN-N DOMAIN-CONTAINING PROTEIN"/>
    <property type="match status" value="1"/>
</dbReference>
<comment type="caution">
    <text evidence="2">The sequence shown here is derived from an EMBL/GenBank/DDBJ whole genome shotgun (WGS) entry which is preliminary data.</text>
</comment>